<feature type="transmembrane region" description="Helical" evidence="2">
    <location>
        <begin position="307"/>
        <end position="327"/>
    </location>
</feature>
<feature type="transmembrane region" description="Helical" evidence="2">
    <location>
        <begin position="106"/>
        <end position="127"/>
    </location>
</feature>
<comment type="caution">
    <text evidence="4">The sequence shown here is derived from an EMBL/GenBank/DDBJ whole genome shotgun (WGS) entry which is preliminary data.</text>
</comment>
<dbReference type="GO" id="GO:0003677">
    <property type="term" value="F:DNA binding"/>
    <property type="evidence" value="ECO:0007669"/>
    <property type="project" value="UniProtKB-KW"/>
</dbReference>
<feature type="transmembrane region" description="Helical" evidence="2">
    <location>
        <begin position="139"/>
        <end position="160"/>
    </location>
</feature>
<feature type="transmembrane region" description="Helical" evidence="2">
    <location>
        <begin position="273"/>
        <end position="295"/>
    </location>
</feature>
<sequence>MILADKIREERKKNGWSQEELAEKLGVSRQAVSKWESAQSVPDLNRILKMAELFGVTTDYLLKDELGQMASPLPMDEAPEESRNIRKVSMEEAVDFLKLQEKQAPLIAFGVSLCILSPSILIVLSGLADDKLFGITDKVAGGIGITALLLMITVGVFIFIKCANESQKYDYLNTEAIETEYGVSGMVREKKNAFTGKFNLFVSIGVVLCILSCLPLIISGLLTHKTYIITLMVGLLLVMIAIAVNMFVRVGIVKGSYEKLLQEGDYTIGKKKSSVVIGRISGAYWCVVVAVYLAWSLTGMKWEVTWAVWPVAGVLYGAFISIVKLVLKAEE</sequence>
<proteinExistence type="predicted"/>
<keyword evidence="1" id="KW-0238">DNA-binding</keyword>
<dbReference type="InterPro" id="IPR010982">
    <property type="entry name" value="Lambda_DNA-bd_dom_sf"/>
</dbReference>
<protein>
    <submittedName>
        <fullName evidence="4">Helix-turn-helix domain-containing protein</fullName>
    </submittedName>
</protein>
<name>A0A540V3F8_9BACL</name>
<dbReference type="RefSeq" id="WP_141601927.1">
    <property type="nucleotide sequence ID" value="NZ_VIGD01000006.1"/>
</dbReference>
<evidence type="ECO:0000259" key="3">
    <source>
        <dbReference type="PROSITE" id="PS50943"/>
    </source>
</evidence>
<keyword evidence="5" id="KW-1185">Reference proteome</keyword>
<dbReference type="Proteomes" id="UP000315753">
    <property type="component" value="Unassembled WGS sequence"/>
</dbReference>
<keyword evidence="2" id="KW-1133">Transmembrane helix</keyword>
<dbReference type="PANTHER" id="PTHR46558">
    <property type="entry name" value="TRACRIPTIONAL REGULATORY PROTEIN-RELATED-RELATED"/>
    <property type="match status" value="1"/>
</dbReference>
<evidence type="ECO:0000313" key="4">
    <source>
        <dbReference type="EMBL" id="TQE91276.1"/>
    </source>
</evidence>
<dbReference type="PROSITE" id="PS50943">
    <property type="entry name" value="HTH_CROC1"/>
    <property type="match status" value="1"/>
</dbReference>
<feature type="transmembrane region" description="Helical" evidence="2">
    <location>
        <begin position="228"/>
        <end position="252"/>
    </location>
</feature>
<dbReference type="SMART" id="SM00530">
    <property type="entry name" value="HTH_XRE"/>
    <property type="match status" value="1"/>
</dbReference>
<feature type="domain" description="HTH cro/C1-type" evidence="3">
    <location>
        <begin position="7"/>
        <end position="61"/>
    </location>
</feature>
<reference evidence="4 5" key="1">
    <citation type="submission" date="2019-06" db="EMBL/GenBank/DDBJ databases">
        <title>Genome sequence of Ureibacillus terrenus.</title>
        <authorList>
            <person name="Maclea K.S."/>
            <person name="Simoes M."/>
        </authorList>
    </citation>
    <scope>NUCLEOTIDE SEQUENCE [LARGE SCALE GENOMIC DNA]</scope>
    <source>
        <strain evidence="4 5">ATCC BAA-384</strain>
    </source>
</reference>
<dbReference type="AlphaFoldDB" id="A0A540V3F8"/>
<evidence type="ECO:0000256" key="2">
    <source>
        <dbReference type="SAM" id="Phobius"/>
    </source>
</evidence>
<organism evidence="4 5">
    <name type="scientific">Ureibacillus terrenus</name>
    <dbReference type="NCBI Taxonomy" id="118246"/>
    <lineage>
        <taxon>Bacteria</taxon>
        <taxon>Bacillati</taxon>
        <taxon>Bacillota</taxon>
        <taxon>Bacilli</taxon>
        <taxon>Bacillales</taxon>
        <taxon>Caryophanaceae</taxon>
        <taxon>Ureibacillus</taxon>
    </lineage>
</organism>
<accession>A0A540V3F8</accession>
<gene>
    <name evidence="4" type="ORF">FKZ59_06435</name>
</gene>
<dbReference type="OrthoDB" id="6386941at2"/>
<keyword evidence="2" id="KW-0812">Transmembrane</keyword>
<dbReference type="Pfam" id="PF01381">
    <property type="entry name" value="HTH_3"/>
    <property type="match status" value="1"/>
</dbReference>
<keyword evidence="2" id="KW-0472">Membrane</keyword>
<dbReference type="Gene3D" id="1.10.260.40">
    <property type="entry name" value="lambda repressor-like DNA-binding domains"/>
    <property type="match status" value="1"/>
</dbReference>
<dbReference type="InterPro" id="IPR001387">
    <property type="entry name" value="Cro/C1-type_HTH"/>
</dbReference>
<dbReference type="SUPFAM" id="SSF47413">
    <property type="entry name" value="lambda repressor-like DNA-binding domains"/>
    <property type="match status" value="1"/>
</dbReference>
<feature type="transmembrane region" description="Helical" evidence="2">
    <location>
        <begin position="198"/>
        <end position="222"/>
    </location>
</feature>
<evidence type="ECO:0000313" key="5">
    <source>
        <dbReference type="Proteomes" id="UP000315753"/>
    </source>
</evidence>
<dbReference type="PANTHER" id="PTHR46558:SF15">
    <property type="entry name" value="HELIX-TURN-HELIX DOMAIN PROTEIN"/>
    <property type="match status" value="1"/>
</dbReference>
<dbReference type="EMBL" id="VIGD01000006">
    <property type="protein sequence ID" value="TQE91276.1"/>
    <property type="molecule type" value="Genomic_DNA"/>
</dbReference>
<dbReference type="CDD" id="cd00093">
    <property type="entry name" value="HTH_XRE"/>
    <property type="match status" value="1"/>
</dbReference>
<evidence type="ECO:0000256" key="1">
    <source>
        <dbReference type="ARBA" id="ARBA00023125"/>
    </source>
</evidence>